<proteinExistence type="predicted"/>
<sequence>MGSAPAVYAHTAEHEDDPYGEQDGYIKATDFSLPYYSEFSRIYAQTVSQGLLRHVNCGYLSTEGIAPTLLALKQHAQSLCILIQQLNPTTGISEIGDGSLRSRAGAGSTDKSDPFTLKANLNDAFDFLSDLSTPYTNDDANHQIPLTALLNEVRARDELKGVSYHCPFADAPKPRNPGENLKPYATHQNLVLHANACLERLDHEFSTTGGLLSILPTDQEGRENLNHARNTLLGQWLAYTQHLVGRMHELERSYNNALDALAGEALIPSQHLSVVGPTGASEGRSIVYPQDKYVLVNAGDDIFQYLHSILDKQETLLQAQDTINKSNGAVGEVAIVSSEGTELYTQGIVYVDIPSRFYRLAGQGRNTLFVIPAHDVHPATAHTRLLESQPTVVQAIAPTDPARVTVLEKRYTERIAKAEQDAIDVHRLEAENEKLERELKTFIAEHKRLARVRDELMSTVDAKDRVKINKLFKNQENIEQLKDQLKNARDQANKSKEEAQKARADVAAAKAEAEKYKQTCFAWDEYVKSLSTQKPADDQEDTIADMSATLIGQDDSQLEKEKEGDGGIL</sequence>
<feature type="region of interest" description="Disordered" evidence="2">
    <location>
        <begin position="1"/>
        <end position="23"/>
    </location>
</feature>
<keyword evidence="1" id="KW-0175">Coiled coil</keyword>
<protein>
    <submittedName>
        <fullName evidence="3">Uncharacterized protein</fullName>
    </submittedName>
</protein>
<dbReference type="Proteomes" id="UP000280685">
    <property type="component" value="Chromosome 1"/>
</dbReference>
<gene>
    <name evidence="3" type="ORF">PODCO_123080</name>
</gene>
<feature type="region of interest" description="Disordered" evidence="2">
    <location>
        <begin position="550"/>
        <end position="569"/>
    </location>
</feature>
<feature type="compositionally biased region" description="Basic and acidic residues" evidence="2">
    <location>
        <begin position="557"/>
        <end position="569"/>
    </location>
</feature>
<evidence type="ECO:0000256" key="2">
    <source>
        <dbReference type="SAM" id="MobiDB-lite"/>
    </source>
</evidence>
<evidence type="ECO:0000313" key="4">
    <source>
        <dbReference type="Proteomes" id="UP000280685"/>
    </source>
</evidence>
<accession>A0ABY6RZY0</accession>
<organism evidence="3 4">
    <name type="scientific">Podospora comata</name>
    <dbReference type="NCBI Taxonomy" id="48703"/>
    <lineage>
        <taxon>Eukaryota</taxon>
        <taxon>Fungi</taxon>
        <taxon>Dikarya</taxon>
        <taxon>Ascomycota</taxon>
        <taxon>Pezizomycotina</taxon>
        <taxon>Sordariomycetes</taxon>
        <taxon>Sordariomycetidae</taxon>
        <taxon>Sordariales</taxon>
        <taxon>Podosporaceae</taxon>
        <taxon>Podospora</taxon>
    </lineage>
</organism>
<feature type="coiled-coil region" evidence="1">
    <location>
        <begin position="418"/>
        <end position="519"/>
    </location>
</feature>
<dbReference type="EMBL" id="LR026964">
    <property type="protein sequence ID" value="VBB73953.1"/>
    <property type="molecule type" value="Genomic_DNA"/>
</dbReference>
<reference evidence="3" key="1">
    <citation type="submission" date="2018-02" db="EMBL/GenBank/DDBJ databases">
        <authorList>
            <person name="Silar P."/>
        </authorList>
    </citation>
    <scope>NUCLEOTIDE SEQUENCE [LARGE SCALE GENOMIC DNA]</scope>
    <source>
        <strain evidence="3">T</strain>
    </source>
</reference>
<evidence type="ECO:0000313" key="3">
    <source>
        <dbReference type="EMBL" id="VBB73953.1"/>
    </source>
</evidence>
<evidence type="ECO:0000256" key="1">
    <source>
        <dbReference type="SAM" id="Coils"/>
    </source>
</evidence>
<keyword evidence="4" id="KW-1185">Reference proteome</keyword>
<name>A0ABY6RZY0_PODCO</name>